<evidence type="ECO:0000313" key="8">
    <source>
        <dbReference type="EMBL" id="OMH40508.1"/>
    </source>
</evidence>
<evidence type="ECO:0000256" key="5">
    <source>
        <dbReference type="ARBA" id="ARBA00022989"/>
    </source>
</evidence>
<evidence type="ECO:0000256" key="1">
    <source>
        <dbReference type="ARBA" id="ARBA00004141"/>
    </source>
</evidence>
<evidence type="ECO:0000256" key="7">
    <source>
        <dbReference type="RuleBase" id="RU362044"/>
    </source>
</evidence>
<evidence type="ECO:0000256" key="3">
    <source>
        <dbReference type="ARBA" id="ARBA00022448"/>
    </source>
</evidence>
<comment type="caution">
    <text evidence="8">The sequence shown here is derived from an EMBL/GenBank/DDBJ whole genome shotgun (WGS) entry which is preliminary data.</text>
</comment>
<evidence type="ECO:0000256" key="2">
    <source>
        <dbReference type="ARBA" id="ARBA00007556"/>
    </source>
</evidence>
<proteinExistence type="inferred from homology"/>
<name>A0A1R1ML17_9BACT</name>
<dbReference type="NCBIfam" id="TIGR00056">
    <property type="entry name" value="MlaE family lipid ABC transporter permease subunit"/>
    <property type="match status" value="1"/>
</dbReference>
<keyword evidence="5 7" id="KW-1133">Transmembrane helix</keyword>
<evidence type="ECO:0000313" key="9">
    <source>
        <dbReference type="Proteomes" id="UP000187408"/>
    </source>
</evidence>
<keyword evidence="6 7" id="KW-0472">Membrane</keyword>
<protein>
    <submittedName>
        <fullName evidence="8">ABC transporter permease</fullName>
    </submittedName>
</protein>
<dbReference type="PANTHER" id="PTHR30188">
    <property type="entry name" value="ABC TRANSPORTER PERMEASE PROTEIN-RELATED"/>
    <property type="match status" value="1"/>
</dbReference>
<accession>A0A1R1ML17</accession>
<comment type="subcellular location">
    <subcellularLocation>
        <location evidence="1">Membrane</location>
        <topology evidence="1">Multi-pass membrane protein</topology>
    </subcellularLocation>
</comment>
<dbReference type="AlphaFoldDB" id="A0A1R1ML17"/>
<organism evidence="8 9">
    <name type="scientific">Desulfurobacterium indicum</name>
    <dbReference type="NCBI Taxonomy" id="1914305"/>
    <lineage>
        <taxon>Bacteria</taxon>
        <taxon>Pseudomonadati</taxon>
        <taxon>Aquificota</taxon>
        <taxon>Aquificia</taxon>
        <taxon>Desulfurobacteriales</taxon>
        <taxon>Desulfurobacteriaceae</taxon>
        <taxon>Desulfurobacterium</taxon>
    </lineage>
</organism>
<reference evidence="8 9" key="1">
    <citation type="submission" date="2016-10" db="EMBL/GenBank/DDBJ databases">
        <title>Genome sequence of a sulfur-reducing bacterium Desulfurobacterium indicum K6013.</title>
        <authorList>
            <person name="Cao J."/>
            <person name="Shao Z."/>
            <person name="Alain K."/>
            <person name="Jebbar M."/>
        </authorList>
    </citation>
    <scope>NUCLEOTIDE SEQUENCE [LARGE SCALE GENOMIC DNA]</scope>
    <source>
        <strain evidence="8 9">K6013</strain>
    </source>
</reference>
<sequence>MVIHFLEFIGRWFLIAGKAVSLAFKKPLRIGRYFYYLATIGADSFPVIAITSLFTGGVIALETYNAFHRFNAEYLIGAVVGISMARELSPVLTALLVTARTGSAMAAEIGTMKVTEQIDALEMMAVNPIKYLITPRVYATIIGTVVLTILSDIIGFIGGYIVGVKMFHINSTLFMRYTQNFMTMDDIWHGLIKAAFFGFILSVTSCLYGYYTRGGARGVGEATTKAVVTSSMAILIFDYIITSILRAMNL</sequence>
<keyword evidence="4 7" id="KW-0812">Transmembrane</keyword>
<dbReference type="EMBL" id="MOEN01000015">
    <property type="protein sequence ID" value="OMH40508.1"/>
    <property type="molecule type" value="Genomic_DNA"/>
</dbReference>
<dbReference type="Proteomes" id="UP000187408">
    <property type="component" value="Unassembled WGS sequence"/>
</dbReference>
<dbReference type="GO" id="GO:0043190">
    <property type="term" value="C:ATP-binding cassette (ABC) transporter complex"/>
    <property type="evidence" value="ECO:0007669"/>
    <property type="project" value="InterPro"/>
</dbReference>
<dbReference type="InterPro" id="IPR003453">
    <property type="entry name" value="ABC_MlaE_roteobac"/>
</dbReference>
<comment type="similarity">
    <text evidence="2 7">Belongs to the MlaE permease family.</text>
</comment>
<feature type="transmembrane region" description="Helical" evidence="7">
    <location>
        <begin position="74"/>
        <end position="97"/>
    </location>
</feature>
<keyword evidence="9" id="KW-1185">Reference proteome</keyword>
<evidence type="ECO:0000256" key="6">
    <source>
        <dbReference type="ARBA" id="ARBA00023136"/>
    </source>
</evidence>
<feature type="transmembrane region" description="Helical" evidence="7">
    <location>
        <begin position="33"/>
        <end position="54"/>
    </location>
</feature>
<feature type="transmembrane region" description="Helical" evidence="7">
    <location>
        <begin position="223"/>
        <end position="245"/>
    </location>
</feature>
<dbReference type="PANTHER" id="PTHR30188:SF4">
    <property type="entry name" value="PROTEIN TRIGALACTOSYLDIACYLGLYCEROL 1, CHLOROPLASTIC"/>
    <property type="match status" value="1"/>
</dbReference>
<evidence type="ECO:0000256" key="4">
    <source>
        <dbReference type="ARBA" id="ARBA00022692"/>
    </source>
</evidence>
<keyword evidence="3" id="KW-0813">Transport</keyword>
<gene>
    <name evidence="8" type="ORF">BLW93_04985</name>
</gene>
<dbReference type="STRING" id="1914305.BLW93_04985"/>
<feature type="transmembrane region" description="Helical" evidence="7">
    <location>
        <begin position="137"/>
        <end position="167"/>
    </location>
</feature>
<feature type="transmembrane region" description="Helical" evidence="7">
    <location>
        <begin position="187"/>
        <end position="211"/>
    </location>
</feature>
<dbReference type="GO" id="GO:0005548">
    <property type="term" value="F:phospholipid transporter activity"/>
    <property type="evidence" value="ECO:0007669"/>
    <property type="project" value="TreeGrafter"/>
</dbReference>
<dbReference type="InterPro" id="IPR030802">
    <property type="entry name" value="Permease_MalE"/>
</dbReference>
<dbReference type="Pfam" id="PF02405">
    <property type="entry name" value="MlaE"/>
    <property type="match status" value="1"/>
</dbReference>